<dbReference type="Proteomes" id="UP000318833">
    <property type="component" value="Unassembled WGS sequence"/>
</dbReference>
<reference evidence="1 2" key="1">
    <citation type="submission" date="2019-07" db="EMBL/GenBank/DDBJ databases">
        <title>The draft genome sequence of Aquimarina algiphila M91.</title>
        <authorList>
            <person name="Meng X."/>
        </authorList>
    </citation>
    <scope>NUCLEOTIDE SEQUENCE [LARGE SCALE GENOMIC DNA]</scope>
    <source>
        <strain evidence="1 2">M91</strain>
    </source>
</reference>
<evidence type="ECO:0000313" key="1">
    <source>
        <dbReference type="EMBL" id="TSE09479.1"/>
    </source>
</evidence>
<dbReference type="AlphaFoldDB" id="A0A554VMF6"/>
<proteinExistence type="predicted"/>
<evidence type="ECO:0000313" key="2">
    <source>
        <dbReference type="Proteomes" id="UP000318833"/>
    </source>
</evidence>
<name>A0A554VMF6_9FLAO</name>
<dbReference type="InterPro" id="IPR025345">
    <property type="entry name" value="DUF4249"/>
</dbReference>
<organism evidence="1 2">
    <name type="scientific">Aquimarina algiphila</name>
    <dbReference type="NCBI Taxonomy" id="2047982"/>
    <lineage>
        <taxon>Bacteria</taxon>
        <taxon>Pseudomonadati</taxon>
        <taxon>Bacteroidota</taxon>
        <taxon>Flavobacteriia</taxon>
        <taxon>Flavobacteriales</taxon>
        <taxon>Flavobacteriaceae</taxon>
        <taxon>Aquimarina</taxon>
    </lineage>
</organism>
<gene>
    <name evidence="1" type="ORF">FOF46_08205</name>
</gene>
<dbReference type="PROSITE" id="PS51257">
    <property type="entry name" value="PROKAR_LIPOPROTEIN"/>
    <property type="match status" value="1"/>
</dbReference>
<dbReference type="RefSeq" id="WP_109439219.1">
    <property type="nucleotide sequence ID" value="NZ_CANMIK010000003.1"/>
</dbReference>
<dbReference type="Pfam" id="PF14054">
    <property type="entry name" value="DUF4249"/>
    <property type="match status" value="1"/>
</dbReference>
<sequence>MRKVIYIAFGILFFMSCEDVVDIDVPEGEPKLVIDASLEFVTQTDGSLRLENEEIKLTMSAPFFDENTPTVSDATIYITNLTFDFIYNFDELSFEPGTYIPSNGSFLWDFESDYELTVIHDNETYKATTKIIPSVPIDNIAQGDGTLFEGNEIEIEVSFTDDGNRNDFYLFDFDFNLFLPSEDRFYQGKPFKFSYFYENPEEVEGREVTIKILGIDQRYFNYSSILIEQSEQDGGNPFQAPPAILRGNIINTTNSDNYPLGYFNLSETYSFPFTIQKK</sequence>
<dbReference type="OrthoDB" id="1430047at2"/>
<keyword evidence="2" id="KW-1185">Reference proteome</keyword>
<accession>A0A554VMF6</accession>
<protein>
    <submittedName>
        <fullName evidence="1">DUF4249 domain-containing protein</fullName>
    </submittedName>
</protein>
<dbReference type="EMBL" id="VLNR01000013">
    <property type="protein sequence ID" value="TSE09479.1"/>
    <property type="molecule type" value="Genomic_DNA"/>
</dbReference>
<comment type="caution">
    <text evidence="1">The sequence shown here is derived from an EMBL/GenBank/DDBJ whole genome shotgun (WGS) entry which is preliminary data.</text>
</comment>